<comment type="subcellular location">
    <subcellularLocation>
        <location evidence="1">Nucleus</location>
    </subcellularLocation>
</comment>
<dbReference type="Gramene" id="KFK38619">
    <property type="protein sequence ID" value="KFK38619"/>
    <property type="gene ID" value="AALP_AA3G137800"/>
</dbReference>
<dbReference type="Proteomes" id="UP000029120">
    <property type="component" value="Chromosome 3"/>
</dbReference>
<dbReference type="EMBL" id="CM002871">
    <property type="protein sequence ID" value="KFK38619.1"/>
    <property type="molecule type" value="Genomic_DNA"/>
</dbReference>
<dbReference type="GO" id="GO:0003700">
    <property type="term" value="F:DNA-binding transcription factor activity"/>
    <property type="evidence" value="ECO:0007669"/>
    <property type="project" value="InterPro"/>
</dbReference>
<dbReference type="Pfam" id="PF14379">
    <property type="entry name" value="Myb_CC_LHEQLE"/>
    <property type="match status" value="1"/>
</dbReference>
<comment type="similarity">
    <text evidence="2">Belongs to the MYB-CC family.</text>
</comment>
<dbReference type="InterPro" id="IPR009057">
    <property type="entry name" value="Homeodomain-like_sf"/>
</dbReference>
<keyword evidence="4" id="KW-0175">Coiled coil</keyword>
<dbReference type="InterPro" id="IPR006447">
    <property type="entry name" value="Myb_dom_plants"/>
</dbReference>
<evidence type="ECO:0000256" key="4">
    <source>
        <dbReference type="ARBA" id="ARBA00023054"/>
    </source>
</evidence>
<evidence type="ECO:0000256" key="1">
    <source>
        <dbReference type="ARBA" id="ARBA00004123"/>
    </source>
</evidence>
<keyword evidence="6" id="KW-0539">Nucleus</keyword>
<evidence type="ECO:0000256" key="3">
    <source>
        <dbReference type="ARBA" id="ARBA00023015"/>
    </source>
</evidence>
<dbReference type="GO" id="GO:0003677">
    <property type="term" value="F:DNA binding"/>
    <property type="evidence" value="ECO:0007669"/>
    <property type="project" value="InterPro"/>
</dbReference>
<keyword evidence="5" id="KW-0804">Transcription</keyword>
<evidence type="ECO:0000256" key="6">
    <source>
        <dbReference type="ARBA" id="ARBA00023242"/>
    </source>
</evidence>
<dbReference type="eggNOG" id="ENOG502QQUN">
    <property type="taxonomic scope" value="Eukaryota"/>
</dbReference>
<name>A0A087H917_ARAAL</name>
<evidence type="ECO:0000256" key="7">
    <source>
        <dbReference type="SAM" id="MobiDB-lite"/>
    </source>
</evidence>
<dbReference type="Gene3D" id="1.10.10.60">
    <property type="entry name" value="Homeodomain-like"/>
    <property type="match status" value="1"/>
</dbReference>
<feature type="region of interest" description="Disordered" evidence="7">
    <location>
        <begin position="1"/>
        <end position="22"/>
    </location>
</feature>
<dbReference type="InterPro" id="IPR046955">
    <property type="entry name" value="PHR1-like"/>
</dbReference>
<dbReference type="Pfam" id="PF00249">
    <property type="entry name" value="Myb_DNA-binding"/>
    <property type="match status" value="1"/>
</dbReference>
<dbReference type="AlphaFoldDB" id="A0A087H917"/>
<gene>
    <name evidence="9" type="ordered locus">AALP_Aa3g137800</name>
</gene>
<proteinExistence type="inferred from homology"/>
<evidence type="ECO:0000313" key="9">
    <source>
        <dbReference type="EMBL" id="KFK38619.1"/>
    </source>
</evidence>
<dbReference type="PROSITE" id="PS51294">
    <property type="entry name" value="HTH_MYB"/>
    <property type="match status" value="1"/>
</dbReference>
<evidence type="ECO:0000256" key="5">
    <source>
        <dbReference type="ARBA" id="ARBA00023163"/>
    </source>
</evidence>
<dbReference type="PANTHER" id="PTHR31499">
    <property type="entry name" value="MYB FAMILY TRANSCRIPTION FACTOR PHL11"/>
    <property type="match status" value="1"/>
</dbReference>
<dbReference type="OMA" id="RAYGNHN"/>
<dbReference type="PANTHER" id="PTHR31499:SF42">
    <property type="entry name" value="MYB FAMILY TRANSCRIPTION FACTOR PHL12"/>
    <property type="match status" value="1"/>
</dbReference>
<dbReference type="NCBIfam" id="TIGR01557">
    <property type="entry name" value="myb_SHAQKYF"/>
    <property type="match status" value="1"/>
</dbReference>
<sequence>MMQPREERRAESPSGLVLTTDPKPRLRWTAELHERFVDAVAHLGGPEKATPKTIMRVMSVKGLTLYHLKSHLQKFRLGKQPHKEHSHGNSINIRDTKRAYGNHNMHAASILDLQRNVVFTTPHNIGRNMNEMQMEVQRRIEEEVEVERQVNQRLEAQGKYMESMLEKACETQEASLTKDYSTLFFDRTIICNNTSSLPIPWFEDHFPSSSSMDSTLHLPDINSNFSLQDSRSSITKNRTVCLG</sequence>
<dbReference type="InterPro" id="IPR025756">
    <property type="entry name" value="Myb_CC_LHEQLE"/>
</dbReference>
<dbReference type="GO" id="GO:0005634">
    <property type="term" value="C:nucleus"/>
    <property type="evidence" value="ECO:0007669"/>
    <property type="project" value="UniProtKB-SubCell"/>
</dbReference>
<dbReference type="SUPFAM" id="SSF46689">
    <property type="entry name" value="Homeodomain-like"/>
    <property type="match status" value="1"/>
</dbReference>
<feature type="domain" description="HTH myb-type" evidence="8">
    <location>
        <begin position="20"/>
        <end position="80"/>
    </location>
</feature>
<dbReference type="FunFam" id="1.10.10.60:FF:000002">
    <property type="entry name" value="Myb family transcription factor"/>
    <property type="match status" value="1"/>
</dbReference>
<protein>
    <recommendedName>
        <fullName evidence="8">HTH myb-type domain-containing protein</fullName>
    </recommendedName>
</protein>
<accession>A0A087H917</accession>
<evidence type="ECO:0000313" key="10">
    <source>
        <dbReference type="Proteomes" id="UP000029120"/>
    </source>
</evidence>
<feature type="compositionally biased region" description="Basic and acidic residues" evidence="7">
    <location>
        <begin position="1"/>
        <end position="11"/>
    </location>
</feature>
<evidence type="ECO:0000259" key="8">
    <source>
        <dbReference type="PROSITE" id="PS51294"/>
    </source>
</evidence>
<dbReference type="InterPro" id="IPR001005">
    <property type="entry name" value="SANT/Myb"/>
</dbReference>
<reference evidence="10" key="1">
    <citation type="journal article" date="2015" name="Nat. Plants">
        <title>Genome expansion of Arabis alpina linked with retrotransposition and reduced symmetric DNA methylation.</title>
        <authorList>
            <person name="Willing E.M."/>
            <person name="Rawat V."/>
            <person name="Mandakova T."/>
            <person name="Maumus F."/>
            <person name="James G.V."/>
            <person name="Nordstroem K.J."/>
            <person name="Becker C."/>
            <person name="Warthmann N."/>
            <person name="Chica C."/>
            <person name="Szarzynska B."/>
            <person name="Zytnicki M."/>
            <person name="Albani M.C."/>
            <person name="Kiefer C."/>
            <person name="Bergonzi S."/>
            <person name="Castaings L."/>
            <person name="Mateos J.L."/>
            <person name="Berns M.C."/>
            <person name="Bujdoso N."/>
            <person name="Piofczyk T."/>
            <person name="de Lorenzo L."/>
            <person name="Barrero-Sicilia C."/>
            <person name="Mateos I."/>
            <person name="Piednoel M."/>
            <person name="Hagmann J."/>
            <person name="Chen-Min-Tao R."/>
            <person name="Iglesias-Fernandez R."/>
            <person name="Schuster S.C."/>
            <person name="Alonso-Blanco C."/>
            <person name="Roudier F."/>
            <person name="Carbonero P."/>
            <person name="Paz-Ares J."/>
            <person name="Davis S.J."/>
            <person name="Pecinka A."/>
            <person name="Quesneville H."/>
            <person name="Colot V."/>
            <person name="Lysak M.A."/>
            <person name="Weigel D."/>
            <person name="Coupland G."/>
            <person name="Schneeberger K."/>
        </authorList>
    </citation>
    <scope>NUCLEOTIDE SEQUENCE [LARGE SCALE GENOMIC DNA]</scope>
    <source>
        <strain evidence="10">cv. Pajares</strain>
    </source>
</reference>
<dbReference type="InterPro" id="IPR017930">
    <property type="entry name" value="Myb_dom"/>
</dbReference>
<keyword evidence="10" id="KW-1185">Reference proteome</keyword>
<evidence type="ECO:0000256" key="2">
    <source>
        <dbReference type="ARBA" id="ARBA00006783"/>
    </source>
</evidence>
<dbReference type="OrthoDB" id="551907at2759"/>
<keyword evidence="3" id="KW-0805">Transcription regulation</keyword>
<organism evidence="9 10">
    <name type="scientific">Arabis alpina</name>
    <name type="common">Alpine rock-cress</name>
    <dbReference type="NCBI Taxonomy" id="50452"/>
    <lineage>
        <taxon>Eukaryota</taxon>
        <taxon>Viridiplantae</taxon>
        <taxon>Streptophyta</taxon>
        <taxon>Embryophyta</taxon>
        <taxon>Tracheophyta</taxon>
        <taxon>Spermatophyta</taxon>
        <taxon>Magnoliopsida</taxon>
        <taxon>eudicotyledons</taxon>
        <taxon>Gunneridae</taxon>
        <taxon>Pentapetalae</taxon>
        <taxon>rosids</taxon>
        <taxon>malvids</taxon>
        <taxon>Brassicales</taxon>
        <taxon>Brassicaceae</taxon>
        <taxon>Arabideae</taxon>
        <taxon>Arabis</taxon>
    </lineage>
</organism>